<dbReference type="RefSeq" id="WP_072917404.1">
    <property type="nucleotide sequence ID" value="NZ_FRAR01000034.1"/>
</dbReference>
<gene>
    <name evidence="1" type="ORF">SAMN02745123_03759</name>
</gene>
<reference evidence="2" key="1">
    <citation type="submission" date="2016-11" db="EMBL/GenBank/DDBJ databases">
        <authorList>
            <person name="Varghese N."/>
            <person name="Submissions S."/>
        </authorList>
    </citation>
    <scope>NUCLEOTIDE SEQUENCE [LARGE SCALE GENOMIC DNA]</scope>
    <source>
        <strain evidence="2">DSM 10349</strain>
    </source>
</reference>
<dbReference type="Proteomes" id="UP000183997">
    <property type="component" value="Unassembled WGS sequence"/>
</dbReference>
<dbReference type="OrthoDB" id="9759736at2"/>
<protein>
    <submittedName>
        <fullName evidence="1">Uncharacterized protein</fullName>
    </submittedName>
</protein>
<organism evidence="1 2">
    <name type="scientific">Desulforamulus aeronauticus DSM 10349</name>
    <dbReference type="NCBI Taxonomy" id="1121421"/>
    <lineage>
        <taxon>Bacteria</taxon>
        <taxon>Bacillati</taxon>
        <taxon>Bacillota</taxon>
        <taxon>Clostridia</taxon>
        <taxon>Eubacteriales</taxon>
        <taxon>Peptococcaceae</taxon>
        <taxon>Desulforamulus</taxon>
    </lineage>
</organism>
<keyword evidence="2" id="KW-1185">Reference proteome</keyword>
<evidence type="ECO:0000313" key="1">
    <source>
        <dbReference type="EMBL" id="SHK96885.1"/>
    </source>
</evidence>
<accession>A0A1M6WTM7</accession>
<dbReference type="EMBL" id="FRAR01000034">
    <property type="protein sequence ID" value="SHK96885.1"/>
    <property type="molecule type" value="Genomic_DNA"/>
</dbReference>
<evidence type="ECO:0000313" key="2">
    <source>
        <dbReference type="Proteomes" id="UP000183997"/>
    </source>
</evidence>
<name>A0A1M6WTM7_9FIRM</name>
<proteinExistence type="predicted"/>
<sequence length="63" mass="7538">MSKKIYANILGTWVELKDTDTIYNTNPYTWIKENNLHDFTFIWIDYNGVGYKIHISHIQIKSM</sequence>
<dbReference type="AlphaFoldDB" id="A0A1M6WTM7"/>